<evidence type="ECO:0000256" key="1">
    <source>
        <dbReference type="SAM" id="MobiDB-lite"/>
    </source>
</evidence>
<feature type="region of interest" description="Disordered" evidence="1">
    <location>
        <begin position="110"/>
        <end position="149"/>
    </location>
</feature>
<dbReference type="Proteomes" id="UP000298213">
    <property type="component" value="Unassembled WGS sequence"/>
</dbReference>
<proteinExistence type="predicted"/>
<name>A0A4Y8ZSS1_9SPHN</name>
<organism evidence="3 4">
    <name type="scientific">Sphingomonas parva</name>
    <dbReference type="NCBI Taxonomy" id="2555898"/>
    <lineage>
        <taxon>Bacteria</taxon>
        <taxon>Pseudomonadati</taxon>
        <taxon>Pseudomonadota</taxon>
        <taxon>Alphaproteobacteria</taxon>
        <taxon>Sphingomonadales</taxon>
        <taxon>Sphingomonadaceae</taxon>
        <taxon>Sphingomonas</taxon>
    </lineage>
</organism>
<dbReference type="CDD" id="cd01038">
    <property type="entry name" value="Endonuclease_DUF559"/>
    <property type="match status" value="1"/>
</dbReference>
<dbReference type="InterPro" id="IPR007569">
    <property type="entry name" value="DUF559"/>
</dbReference>
<comment type="caution">
    <text evidence="3">The sequence shown here is derived from an EMBL/GenBank/DDBJ whole genome shotgun (WGS) entry which is preliminary data.</text>
</comment>
<dbReference type="PANTHER" id="PTHR38590">
    <property type="entry name" value="BLL0828 PROTEIN"/>
    <property type="match status" value="1"/>
</dbReference>
<dbReference type="PANTHER" id="PTHR38590:SF1">
    <property type="entry name" value="BLL0828 PROTEIN"/>
    <property type="match status" value="1"/>
</dbReference>
<evidence type="ECO:0000259" key="2">
    <source>
        <dbReference type="Pfam" id="PF04480"/>
    </source>
</evidence>
<keyword evidence="3" id="KW-0378">Hydrolase</keyword>
<dbReference type="RefSeq" id="WP_135087330.1">
    <property type="nucleotide sequence ID" value="NZ_SPDV01000022.1"/>
</dbReference>
<dbReference type="Pfam" id="PF04480">
    <property type="entry name" value="DUF559"/>
    <property type="match status" value="1"/>
</dbReference>
<evidence type="ECO:0000313" key="4">
    <source>
        <dbReference type="Proteomes" id="UP000298213"/>
    </source>
</evidence>
<feature type="domain" description="DUF559" evidence="2">
    <location>
        <begin position="7"/>
        <end position="106"/>
    </location>
</feature>
<dbReference type="InterPro" id="IPR047216">
    <property type="entry name" value="Endonuclease_DUF559_bact"/>
</dbReference>
<accession>A0A4Y8ZSS1</accession>
<reference evidence="3 4" key="1">
    <citation type="submission" date="2019-03" db="EMBL/GenBank/DDBJ databases">
        <title>Genome sequence of Sphingomonas sp. 17J27-24.</title>
        <authorList>
            <person name="Kim M."/>
            <person name="Maeng S."/>
            <person name="Sathiyaraj S."/>
        </authorList>
    </citation>
    <scope>NUCLEOTIDE SEQUENCE [LARGE SCALE GENOMIC DNA]</scope>
    <source>
        <strain evidence="3 4">17J27-24</strain>
    </source>
</reference>
<dbReference type="Gene3D" id="3.40.960.10">
    <property type="entry name" value="VSR Endonuclease"/>
    <property type="match status" value="1"/>
</dbReference>
<dbReference type="GO" id="GO:0004519">
    <property type="term" value="F:endonuclease activity"/>
    <property type="evidence" value="ECO:0007669"/>
    <property type="project" value="UniProtKB-KW"/>
</dbReference>
<evidence type="ECO:0000313" key="3">
    <source>
        <dbReference type="EMBL" id="TFI57839.1"/>
    </source>
</evidence>
<dbReference type="AlphaFoldDB" id="A0A4Y8ZSS1"/>
<dbReference type="SUPFAM" id="SSF52980">
    <property type="entry name" value="Restriction endonuclease-like"/>
    <property type="match status" value="1"/>
</dbReference>
<dbReference type="OrthoDB" id="9798754at2"/>
<keyword evidence="3" id="KW-0540">Nuclease</keyword>
<sequence length="149" mass="17000">MDDRLSQTDFARTLRRNASDAERALWRILGKLRPRFTRQYPLGPYVADFACRRARIVVEVDGGQHAENRYDSRRTTNLVASGWRVLRYWNNDVLADADGVVADIIARGDPRLPPGEQFRFVGSRPSRRRREEEEGPPPAPPARAGGEKE</sequence>
<gene>
    <name evidence="3" type="ORF">E2493_12650</name>
</gene>
<keyword evidence="3" id="KW-0255">Endonuclease</keyword>
<keyword evidence="4" id="KW-1185">Reference proteome</keyword>
<protein>
    <submittedName>
        <fullName evidence="3">Endonuclease domain-containing protein</fullName>
    </submittedName>
</protein>
<dbReference type="EMBL" id="SPDV01000022">
    <property type="protein sequence ID" value="TFI57839.1"/>
    <property type="molecule type" value="Genomic_DNA"/>
</dbReference>
<dbReference type="InterPro" id="IPR011335">
    <property type="entry name" value="Restrct_endonuc-II-like"/>
</dbReference>